<dbReference type="Proteomes" id="UP001497382">
    <property type="component" value="Unassembled WGS sequence"/>
</dbReference>
<comment type="caution">
    <text evidence="1">The sequence shown here is derived from an EMBL/GenBank/DDBJ whole genome shotgun (WGS) entry which is preliminary data.</text>
</comment>
<proteinExistence type="predicted"/>
<reference evidence="1 2" key="1">
    <citation type="submission" date="2024-04" db="EMBL/GenBank/DDBJ databases">
        <authorList>
            <person name="Rising A."/>
            <person name="Reimegard J."/>
            <person name="Sonavane S."/>
            <person name="Akerstrom W."/>
            <person name="Nylinder S."/>
            <person name="Hedman E."/>
            <person name="Kallberg Y."/>
        </authorList>
    </citation>
    <scope>NUCLEOTIDE SEQUENCE [LARGE SCALE GENOMIC DNA]</scope>
</reference>
<evidence type="ECO:0000313" key="2">
    <source>
        <dbReference type="Proteomes" id="UP001497382"/>
    </source>
</evidence>
<gene>
    <name evidence="1" type="ORF">LARSCL_LOCUS7748</name>
</gene>
<accession>A0AAV1ZUQ0</accession>
<dbReference type="AlphaFoldDB" id="A0AAV1ZUQ0"/>
<feature type="non-terminal residue" evidence="1">
    <location>
        <position position="1"/>
    </location>
</feature>
<dbReference type="EMBL" id="CAXIEN010000080">
    <property type="protein sequence ID" value="CAL1274863.1"/>
    <property type="molecule type" value="Genomic_DNA"/>
</dbReference>
<evidence type="ECO:0000313" key="1">
    <source>
        <dbReference type="EMBL" id="CAL1274863.1"/>
    </source>
</evidence>
<sequence length="48" mass="5251">IELASSVCFLNAASAFADYVSASRVKKEHVGNKFIGSKCSLESHYRTQ</sequence>
<name>A0AAV1ZUQ0_9ARAC</name>
<organism evidence="1 2">
    <name type="scientific">Larinioides sclopetarius</name>
    <dbReference type="NCBI Taxonomy" id="280406"/>
    <lineage>
        <taxon>Eukaryota</taxon>
        <taxon>Metazoa</taxon>
        <taxon>Ecdysozoa</taxon>
        <taxon>Arthropoda</taxon>
        <taxon>Chelicerata</taxon>
        <taxon>Arachnida</taxon>
        <taxon>Araneae</taxon>
        <taxon>Araneomorphae</taxon>
        <taxon>Entelegynae</taxon>
        <taxon>Araneoidea</taxon>
        <taxon>Araneidae</taxon>
        <taxon>Larinioides</taxon>
    </lineage>
</organism>
<keyword evidence="2" id="KW-1185">Reference proteome</keyword>
<protein>
    <submittedName>
        <fullName evidence="1">Uncharacterized protein</fullName>
    </submittedName>
</protein>